<reference evidence="2" key="1">
    <citation type="submission" date="2021-01" db="EMBL/GenBank/DDBJ databases">
        <authorList>
            <person name="Kaushik A."/>
        </authorList>
    </citation>
    <scope>NUCLEOTIDE SEQUENCE</scope>
    <source>
        <strain evidence="2">AG3-T5</strain>
    </source>
</reference>
<feature type="compositionally biased region" description="Basic and acidic residues" evidence="1">
    <location>
        <begin position="400"/>
        <end position="420"/>
    </location>
</feature>
<dbReference type="EMBL" id="CAJMWW010000146">
    <property type="protein sequence ID" value="CAE6450682.1"/>
    <property type="molecule type" value="Genomic_DNA"/>
</dbReference>
<feature type="region of interest" description="Disordered" evidence="1">
    <location>
        <begin position="555"/>
        <end position="634"/>
    </location>
</feature>
<feature type="compositionally biased region" description="Basic and acidic residues" evidence="1">
    <location>
        <begin position="576"/>
        <end position="586"/>
    </location>
</feature>
<proteinExistence type="predicted"/>
<feature type="compositionally biased region" description="Low complexity" evidence="1">
    <location>
        <begin position="68"/>
        <end position="77"/>
    </location>
</feature>
<organism evidence="2 3">
    <name type="scientific">Rhizoctonia solani</name>
    <dbReference type="NCBI Taxonomy" id="456999"/>
    <lineage>
        <taxon>Eukaryota</taxon>
        <taxon>Fungi</taxon>
        <taxon>Dikarya</taxon>
        <taxon>Basidiomycota</taxon>
        <taxon>Agaricomycotina</taxon>
        <taxon>Agaricomycetes</taxon>
        <taxon>Cantharellales</taxon>
        <taxon>Ceratobasidiaceae</taxon>
        <taxon>Rhizoctonia</taxon>
    </lineage>
</organism>
<dbReference type="Proteomes" id="UP000663841">
    <property type="component" value="Unassembled WGS sequence"/>
</dbReference>
<feature type="region of interest" description="Disordered" evidence="1">
    <location>
        <begin position="1"/>
        <end position="77"/>
    </location>
</feature>
<name>A0A8H3B9V1_9AGAM</name>
<feature type="compositionally biased region" description="Basic and acidic residues" evidence="1">
    <location>
        <begin position="1"/>
        <end position="10"/>
    </location>
</feature>
<dbReference type="AlphaFoldDB" id="A0A8H3B9V1"/>
<feature type="compositionally biased region" description="Polar residues" evidence="1">
    <location>
        <begin position="332"/>
        <end position="350"/>
    </location>
</feature>
<gene>
    <name evidence="2" type="ORF">RDB_LOCUS125981</name>
</gene>
<comment type="caution">
    <text evidence="2">The sequence shown here is derived from an EMBL/GenBank/DDBJ whole genome shotgun (WGS) entry which is preliminary data.</text>
</comment>
<feature type="compositionally biased region" description="Polar residues" evidence="1">
    <location>
        <begin position="713"/>
        <end position="729"/>
    </location>
</feature>
<feature type="region of interest" description="Disordered" evidence="1">
    <location>
        <begin position="654"/>
        <end position="737"/>
    </location>
</feature>
<feature type="region of interest" description="Disordered" evidence="1">
    <location>
        <begin position="282"/>
        <end position="352"/>
    </location>
</feature>
<evidence type="ECO:0000313" key="3">
    <source>
        <dbReference type="Proteomes" id="UP000663841"/>
    </source>
</evidence>
<feature type="compositionally biased region" description="Polar residues" evidence="1">
    <location>
        <begin position="605"/>
        <end position="623"/>
    </location>
</feature>
<feature type="region of interest" description="Disordered" evidence="1">
    <location>
        <begin position="388"/>
        <end position="441"/>
    </location>
</feature>
<feature type="compositionally biased region" description="Polar residues" evidence="1">
    <location>
        <begin position="23"/>
        <end position="37"/>
    </location>
</feature>
<evidence type="ECO:0000313" key="2">
    <source>
        <dbReference type="EMBL" id="CAE6450682.1"/>
    </source>
</evidence>
<feature type="compositionally biased region" description="Basic and acidic residues" evidence="1">
    <location>
        <begin position="38"/>
        <end position="47"/>
    </location>
</feature>
<evidence type="ECO:0000256" key="1">
    <source>
        <dbReference type="SAM" id="MobiDB-lite"/>
    </source>
</evidence>
<protein>
    <submittedName>
        <fullName evidence="2">Uncharacterized protein</fullName>
    </submittedName>
</protein>
<accession>A0A8H3B9V1</accession>
<feature type="compositionally biased region" description="Basic and acidic residues" evidence="1">
    <location>
        <begin position="303"/>
        <end position="313"/>
    </location>
</feature>
<feature type="non-terminal residue" evidence="2">
    <location>
        <position position="1"/>
    </location>
</feature>
<feature type="compositionally biased region" description="Basic and acidic residues" evidence="1">
    <location>
        <begin position="673"/>
        <end position="693"/>
    </location>
</feature>
<sequence>MYRRMDEPGFHRGGFGMDDIAANDTTQQYQNAAQKSYDTFDHPERSASSHRSSLRTAPSTFTPPLPSPLSSAAQQNHSQAQYFMRFIPSRPPSLNRGTYSYSQAQTQSPTFPGPEGHAPYLRTKAPEDASSFDFATQLEMEFRRLELVWQETGKQWKDKHGAPLARSQDMAFRRKIEGGIGIKDDSPIDKEWRDMWKNTNGDWAESEARWRKEVMHKRTASRNEDSYFHTAHADSRNASVADDDKVTNAIIFHFEKEMEKRRRRAERKQYEEMRQDYHNGAGQHLYTSATDPSHPQHVPSRYSYEETEHDISRPKGRQRSPSTMSHPEFHNSRPSLSPSINTHDVPQAGQTDGPLSIVEEVAKQEREQAALARRIQELRAAVEVNEGPKLTRPIPAPVLEQERKRGQDKNKESKLKDGHQRGPSATPNPEAHSPHPSLFPSDMAFRRKIEGGIGIKDDSPIDKEWRDMWKNTNGDWAESEARWRKEVTHKRTASRNEDSYFHTAHADSRNASVADDDKVTNAIIFHFEKEMEKRRRRAERKQYEEMRQDYHNGAGQHLYTSATDPSHPQHVPSRYSYEETEHDISRPKGRQRSPSTMSHPEFHNSRPSLSPSINTHDVPQAGQTDGPLSIVEEVAKQEREQAALARRIQELRAAVEVNEGPKLTRPIPAPVLEQERKRGQDKNKESKLKDGHQRGPSATPNPEAHSPHPSLFPSVSTRDVPQAGQSDNPLSIVEEVA</sequence>